<proteinExistence type="predicted"/>
<evidence type="ECO:0000313" key="3">
    <source>
        <dbReference type="EMBL" id="CAE4668415.1"/>
    </source>
</evidence>
<dbReference type="PROSITE" id="PS00062">
    <property type="entry name" value="ALDOKETO_REDUCTASE_2"/>
    <property type="match status" value="1"/>
</dbReference>
<feature type="domain" description="NADP-dependent oxidoreductase" evidence="2">
    <location>
        <begin position="138"/>
        <end position="427"/>
    </location>
</feature>
<dbReference type="InterPro" id="IPR023210">
    <property type="entry name" value="NADP_OxRdtase_dom"/>
</dbReference>
<dbReference type="Pfam" id="PF00248">
    <property type="entry name" value="Aldo_ket_red"/>
    <property type="match status" value="1"/>
</dbReference>
<dbReference type="PANTHER" id="PTHR43625:SF5">
    <property type="entry name" value="PYRIDOXAL REDUCTASE, CHLOROPLASTIC"/>
    <property type="match status" value="1"/>
</dbReference>
<dbReference type="AlphaFoldDB" id="A0A7S4T8C9"/>
<gene>
    <name evidence="3" type="ORF">AMON00008_LOCUS64377</name>
</gene>
<sequence length="456" mass="48586">MVCFGTAVAAAAPPGAGAAGCRPGSRRLTAAGHPRRRAWAAAADGAPAGSRGAPSGGAVCLCVALAVAAGARRLSRSRRRPAARRAVVARDVPVPTRTGRREALLAPAAAALGAGAAGRTSSARAAEARQSLQLPGFGVGTWAWGDFLFWGYDQKEDPELQVAFDYLIDNGVRLFDTAEVYGFNRSEDLLGRFIREKGVADVQVATKFAAMPWKLSRGDVVSACKSSLQRLGTNAIDLYQIHFPGPWRNEEFWDGLGDCYEQGLVKAVGVSNYGSDAVRSIHKVLTARGIPLASNQIQYSLVYRYPELNGMKATCDELGVKILAYSPLGLGMLTGKYTKEKLPSGPRAVTAQKYLEDPAFLDLLSMMRDVASKHGPDVTPSQTAVAWCTAKGTVPIPGVRNVRQAKDNVSAMSLALTPREVEDLDTAASKVQPVLSPSTAPFVRESVDTKRRLFEA</sequence>
<dbReference type="InterPro" id="IPR036812">
    <property type="entry name" value="NAD(P)_OxRdtase_dom_sf"/>
</dbReference>
<dbReference type="Gene3D" id="3.20.20.100">
    <property type="entry name" value="NADP-dependent oxidoreductase domain"/>
    <property type="match status" value="1"/>
</dbReference>
<dbReference type="CDD" id="cd19093">
    <property type="entry name" value="AKR_AtPLR-like"/>
    <property type="match status" value="1"/>
</dbReference>
<accession>A0A7S4T8C9</accession>
<dbReference type="GO" id="GO:0005737">
    <property type="term" value="C:cytoplasm"/>
    <property type="evidence" value="ECO:0007669"/>
    <property type="project" value="TreeGrafter"/>
</dbReference>
<evidence type="ECO:0000256" key="1">
    <source>
        <dbReference type="ARBA" id="ARBA00023002"/>
    </source>
</evidence>
<dbReference type="PANTHER" id="PTHR43625">
    <property type="entry name" value="AFLATOXIN B1 ALDEHYDE REDUCTASE"/>
    <property type="match status" value="1"/>
</dbReference>
<dbReference type="PRINTS" id="PR00069">
    <property type="entry name" value="ALDKETRDTASE"/>
</dbReference>
<reference evidence="3" key="1">
    <citation type="submission" date="2021-01" db="EMBL/GenBank/DDBJ databases">
        <authorList>
            <person name="Corre E."/>
            <person name="Pelletier E."/>
            <person name="Niang G."/>
            <person name="Scheremetjew M."/>
            <person name="Finn R."/>
            <person name="Kale V."/>
            <person name="Holt S."/>
            <person name="Cochrane G."/>
            <person name="Meng A."/>
            <person name="Brown T."/>
            <person name="Cohen L."/>
        </authorList>
    </citation>
    <scope>NUCLEOTIDE SEQUENCE</scope>
    <source>
        <strain evidence="3">CCMP3105</strain>
    </source>
</reference>
<protein>
    <recommendedName>
        <fullName evidence="2">NADP-dependent oxidoreductase domain-containing protein</fullName>
    </recommendedName>
</protein>
<evidence type="ECO:0000259" key="2">
    <source>
        <dbReference type="Pfam" id="PF00248"/>
    </source>
</evidence>
<organism evidence="3">
    <name type="scientific">Alexandrium monilatum</name>
    <dbReference type="NCBI Taxonomy" id="311494"/>
    <lineage>
        <taxon>Eukaryota</taxon>
        <taxon>Sar</taxon>
        <taxon>Alveolata</taxon>
        <taxon>Dinophyceae</taxon>
        <taxon>Gonyaulacales</taxon>
        <taxon>Pyrocystaceae</taxon>
        <taxon>Alexandrium</taxon>
    </lineage>
</organism>
<dbReference type="SUPFAM" id="SSF51430">
    <property type="entry name" value="NAD(P)-linked oxidoreductase"/>
    <property type="match status" value="1"/>
</dbReference>
<dbReference type="EMBL" id="HBNR01089713">
    <property type="protein sequence ID" value="CAE4668415.1"/>
    <property type="molecule type" value="Transcribed_RNA"/>
</dbReference>
<dbReference type="InterPro" id="IPR018170">
    <property type="entry name" value="Aldo/ket_reductase_CS"/>
</dbReference>
<keyword evidence="1" id="KW-0560">Oxidoreductase</keyword>
<dbReference type="InterPro" id="IPR050791">
    <property type="entry name" value="Aldo-Keto_reductase"/>
</dbReference>
<dbReference type="GO" id="GO:0016491">
    <property type="term" value="F:oxidoreductase activity"/>
    <property type="evidence" value="ECO:0007669"/>
    <property type="project" value="UniProtKB-KW"/>
</dbReference>
<dbReference type="InterPro" id="IPR020471">
    <property type="entry name" value="AKR"/>
</dbReference>
<name>A0A7S4T8C9_9DINO</name>